<evidence type="ECO:0000256" key="1">
    <source>
        <dbReference type="ARBA" id="ARBA00002057"/>
    </source>
</evidence>
<sequence>MNPRHRPSTQTTTARMRLRIPAAFAFAFLFGLAHAQDPAAAAPQGQELRQSRATLRQLGVDYEITLRGIEGTAGVPFPVRSDQVVQRATLHLKYSYSPALLPDLSHLKVTVNGVTAATVPVPAEDGGRDLERDIELDPRLFVDHNWINLQLIGHYTRDCEDPDHTSLWANIDRGSYIELAWAPLQLADDLSLLPLPFFDPRDTARLELPFVFAGQPSSATLQAAGITASWFGALAGYRGALFPAYTGMLPAQGHAVLFGTPRNPPPGVELPEVEGPTLAVATHPQDPNAKLLLVLGRDEDELRTAASALALGTPLAGERALVRDFREAAPRKPYDAPAWLPGDRPVRFDELVPDTAALNVRGYHPDLVRIGLRLAPDLFVWESEGIPVNLRYRYTLPEGANRSALNVSINDAFVATLPLDGRPRGRALPVQLWHQVAPKGRMPIEQPLRLPTGPFSASSQLRFHFFFDRPVAEACKNTFPDVSAAIDGDSTIDVSGFAHFIAMPNLAAFGNAGFPFTRLADLAETALVMPDNPGADDVANALALFGRMGASTGYPALRARVVSAAQVEQHAGRDLLVLGSRRNQPLFERWAAHLPVGGQGEDRRFALSDWIGRKLPFLSPDARRTDLPTTAEVAVRPEAGDVVLMGFESPLRARRSVVALMADDPAQATRLFEAWFDPQKLALFQGSVVLLQRDRLVSLAGNQTYHVGRLPPLTAMRWFFANHPLWLAVLVCAGSLLLALLARGLLRRRAAARLKSGA</sequence>
<comment type="caution">
    <text evidence="16">The sequence shown here is derived from an EMBL/GenBank/DDBJ whole genome shotgun (WGS) entry which is preliminary data.</text>
</comment>
<evidence type="ECO:0000256" key="10">
    <source>
        <dbReference type="ARBA" id="ARBA00022692"/>
    </source>
</evidence>
<evidence type="ECO:0000256" key="14">
    <source>
        <dbReference type="ARBA" id="ARBA00033444"/>
    </source>
</evidence>
<dbReference type="Pfam" id="PF03170">
    <property type="entry name" value="BcsB"/>
    <property type="match status" value="1"/>
</dbReference>
<comment type="subcellular location">
    <subcellularLocation>
        <location evidence="2">Cell inner membrane</location>
        <topology evidence="2">Single-pass membrane protein</topology>
    </subcellularLocation>
</comment>
<dbReference type="NCBIfam" id="NF008323">
    <property type="entry name" value="PRK11114.1-1"/>
    <property type="match status" value="1"/>
</dbReference>
<evidence type="ECO:0000313" key="17">
    <source>
        <dbReference type="Proteomes" id="UP000321583"/>
    </source>
</evidence>
<dbReference type="GO" id="GO:0030244">
    <property type="term" value="P:cellulose biosynthetic process"/>
    <property type="evidence" value="ECO:0007669"/>
    <property type="project" value="UniProtKB-KW"/>
</dbReference>
<name>A0A562D207_9GAMM</name>
<dbReference type="RefSeq" id="WP_125111422.1">
    <property type="nucleotide sequence ID" value="NZ_VLJS01000113.1"/>
</dbReference>
<evidence type="ECO:0000256" key="6">
    <source>
        <dbReference type="ARBA" id="ARBA00021844"/>
    </source>
</evidence>
<evidence type="ECO:0000256" key="2">
    <source>
        <dbReference type="ARBA" id="ARBA00004377"/>
    </source>
</evidence>
<keyword evidence="8 15" id="KW-0997">Cell inner membrane</keyword>
<proteinExistence type="inferred from homology"/>
<dbReference type="Gene3D" id="2.60.120.260">
    <property type="entry name" value="Galactose-binding domain-like"/>
    <property type="match status" value="2"/>
</dbReference>
<evidence type="ECO:0000256" key="4">
    <source>
        <dbReference type="ARBA" id="ARBA00010714"/>
    </source>
</evidence>
<keyword evidence="7 15" id="KW-1003">Cell membrane</keyword>
<evidence type="ECO:0000256" key="11">
    <source>
        <dbReference type="ARBA" id="ARBA00022916"/>
    </source>
</evidence>
<comment type="pathway">
    <text evidence="3 15">Glycan metabolism; bacterial cellulose biosynthesis.</text>
</comment>
<gene>
    <name evidence="16" type="ORF">L613_000800000510</name>
</gene>
<comment type="subunit">
    <text evidence="5 15">Tightly associated with the cellulose synthase catalytic subunit.</text>
</comment>
<dbReference type="EMBL" id="VLJS01000113">
    <property type="protein sequence ID" value="TWH03622.1"/>
    <property type="molecule type" value="Genomic_DNA"/>
</dbReference>
<dbReference type="PANTHER" id="PTHR39083:SF1">
    <property type="entry name" value="CYCLIC DI-GMP-BINDING PROTEIN"/>
    <property type="match status" value="1"/>
</dbReference>
<evidence type="ECO:0000256" key="13">
    <source>
        <dbReference type="ARBA" id="ARBA00023136"/>
    </source>
</evidence>
<comment type="function">
    <text evidence="1 15">Binds the cellulose synthase activator, bis-(3'-5') cyclic diguanylic acid (c-di-GMP).</text>
</comment>
<organism evidence="16 17">
    <name type="scientific">Pseudoxanthomonas taiwanensis J19</name>
    <dbReference type="NCBI Taxonomy" id="935569"/>
    <lineage>
        <taxon>Bacteria</taxon>
        <taxon>Pseudomonadati</taxon>
        <taxon>Pseudomonadota</taxon>
        <taxon>Gammaproteobacteria</taxon>
        <taxon>Lysobacterales</taxon>
        <taxon>Lysobacteraceae</taxon>
        <taxon>Pseudoxanthomonas</taxon>
    </lineage>
</organism>
<evidence type="ECO:0000256" key="12">
    <source>
        <dbReference type="ARBA" id="ARBA00022989"/>
    </source>
</evidence>
<evidence type="ECO:0000256" key="7">
    <source>
        <dbReference type="ARBA" id="ARBA00022475"/>
    </source>
</evidence>
<keyword evidence="10 15" id="KW-0812">Transmembrane</keyword>
<evidence type="ECO:0000313" key="16">
    <source>
        <dbReference type="EMBL" id="TWH03622.1"/>
    </source>
</evidence>
<dbReference type="OrthoDB" id="9806702at2"/>
<dbReference type="InterPro" id="IPR003920">
    <property type="entry name" value="Cell_synth_B"/>
</dbReference>
<evidence type="ECO:0000256" key="8">
    <source>
        <dbReference type="ARBA" id="ARBA00022519"/>
    </source>
</evidence>
<dbReference type="InterPro" id="IPR018513">
    <property type="entry name" value="Cell_synthase_bac"/>
</dbReference>
<accession>A0A562D207</accession>
<protein>
    <recommendedName>
        <fullName evidence="6 15">Cyclic di-GMP-binding protein</fullName>
    </recommendedName>
    <alternativeName>
        <fullName evidence="14 15">Cellulose synthase regulatory subunit</fullName>
    </alternativeName>
</protein>
<keyword evidence="12 15" id="KW-1133">Transmembrane helix</keyword>
<dbReference type="PRINTS" id="PR01440">
    <property type="entry name" value="CELLSNTHASEB"/>
</dbReference>
<dbReference type="UniPathway" id="UPA00694"/>
<keyword evidence="17" id="KW-1185">Reference proteome</keyword>
<keyword evidence="9 15" id="KW-0973">c-di-GMP</keyword>
<feature type="transmembrane region" description="Helical" evidence="15">
    <location>
        <begin position="725"/>
        <end position="746"/>
    </location>
</feature>
<dbReference type="GO" id="GO:0005886">
    <property type="term" value="C:plasma membrane"/>
    <property type="evidence" value="ECO:0007669"/>
    <property type="project" value="UniProtKB-SubCell"/>
</dbReference>
<keyword evidence="15" id="KW-0732">Signal</keyword>
<comment type="similarity">
    <text evidence="4 15">Belongs to the AcsB/BcsB family.</text>
</comment>
<evidence type="ECO:0000256" key="15">
    <source>
        <dbReference type="RuleBase" id="RU365021"/>
    </source>
</evidence>
<feature type="signal peptide" evidence="15">
    <location>
        <begin position="1"/>
        <end position="35"/>
    </location>
</feature>
<dbReference type="AlphaFoldDB" id="A0A562D207"/>
<evidence type="ECO:0000256" key="9">
    <source>
        <dbReference type="ARBA" id="ARBA00022636"/>
    </source>
</evidence>
<keyword evidence="11 15" id="KW-0135">Cellulose biosynthesis</keyword>
<reference evidence="16 17" key="1">
    <citation type="submission" date="2019-07" db="EMBL/GenBank/DDBJ databases">
        <title>Genome sequencing of lignin-degrading bacterial isolates.</title>
        <authorList>
            <person name="Gladden J."/>
        </authorList>
    </citation>
    <scope>NUCLEOTIDE SEQUENCE [LARGE SCALE GENOMIC DNA]</scope>
    <source>
        <strain evidence="16 17">J19</strain>
    </source>
</reference>
<dbReference type="GO" id="GO:0006011">
    <property type="term" value="P:UDP-alpha-D-glucose metabolic process"/>
    <property type="evidence" value="ECO:0007669"/>
    <property type="project" value="InterPro"/>
</dbReference>
<evidence type="ECO:0000256" key="5">
    <source>
        <dbReference type="ARBA" id="ARBA00011437"/>
    </source>
</evidence>
<keyword evidence="13 15" id="KW-0472">Membrane</keyword>
<feature type="chain" id="PRO_5022269435" description="Cyclic di-GMP-binding protein" evidence="15">
    <location>
        <begin position="36"/>
        <end position="758"/>
    </location>
</feature>
<dbReference type="Proteomes" id="UP000321583">
    <property type="component" value="Unassembled WGS sequence"/>
</dbReference>
<dbReference type="PANTHER" id="PTHR39083">
    <property type="entry name" value="CYCLIC DI-GMP-BINDING PROTEIN"/>
    <property type="match status" value="1"/>
</dbReference>
<evidence type="ECO:0000256" key="3">
    <source>
        <dbReference type="ARBA" id="ARBA00005186"/>
    </source>
</evidence>